<dbReference type="InterPro" id="IPR041924">
    <property type="entry name" value="Formate_Dh-H_N"/>
</dbReference>
<evidence type="ECO:0000313" key="14">
    <source>
        <dbReference type="EMBL" id="TKB51930.1"/>
    </source>
</evidence>
<reference evidence="14 15" key="1">
    <citation type="submission" date="2019-04" db="EMBL/GenBank/DDBJ databases">
        <authorList>
            <person name="Hwang J.C."/>
        </authorList>
    </citation>
    <scope>NUCLEOTIDE SEQUENCE [LARGE SCALE GENOMIC DNA]</scope>
    <source>
        <strain evidence="14 15">IMCC35002</strain>
    </source>
</reference>
<dbReference type="SUPFAM" id="SSF54292">
    <property type="entry name" value="2Fe-2S ferredoxin-like"/>
    <property type="match status" value="1"/>
</dbReference>
<organism evidence="14 15">
    <name type="scientific">Ferrimonas aestuarii</name>
    <dbReference type="NCBI Taxonomy" id="2569539"/>
    <lineage>
        <taxon>Bacteria</taxon>
        <taxon>Pseudomonadati</taxon>
        <taxon>Pseudomonadota</taxon>
        <taxon>Gammaproteobacteria</taxon>
        <taxon>Alteromonadales</taxon>
        <taxon>Ferrimonadaceae</taxon>
        <taxon>Ferrimonas</taxon>
    </lineage>
</organism>
<dbReference type="Proteomes" id="UP000305675">
    <property type="component" value="Unassembled WGS sequence"/>
</dbReference>
<accession>A0A4U1BKZ5</accession>
<dbReference type="GO" id="GO:0051539">
    <property type="term" value="F:4 iron, 4 sulfur cluster binding"/>
    <property type="evidence" value="ECO:0007669"/>
    <property type="project" value="UniProtKB-KW"/>
</dbReference>
<dbReference type="InterPro" id="IPR009051">
    <property type="entry name" value="Helical_ferredxn"/>
</dbReference>
<dbReference type="PROSITE" id="PS51085">
    <property type="entry name" value="2FE2S_FER_2"/>
    <property type="match status" value="1"/>
</dbReference>
<comment type="caution">
    <text evidence="14">The sequence shown here is derived from an EMBL/GenBank/DDBJ whole genome shotgun (WGS) entry which is preliminary data.</text>
</comment>
<dbReference type="PROSITE" id="PS00551">
    <property type="entry name" value="MOLYBDOPTERIN_PROK_1"/>
    <property type="match status" value="1"/>
</dbReference>
<dbReference type="InterPro" id="IPR006657">
    <property type="entry name" value="MoPterin_dinucl-bd_dom"/>
</dbReference>
<gene>
    <name evidence="14" type="ORF">FCL42_16695</name>
</gene>
<dbReference type="OrthoDB" id="9810782at2"/>
<dbReference type="GO" id="GO:0008863">
    <property type="term" value="F:formate dehydrogenase (NAD+) activity"/>
    <property type="evidence" value="ECO:0007669"/>
    <property type="project" value="InterPro"/>
</dbReference>
<comment type="similarity">
    <text evidence="2">In the C-terminal section; belongs to the prokaryotic molybdopterin-containing oxidoreductase family.</text>
</comment>
<evidence type="ECO:0000256" key="8">
    <source>
        <dbReference type="ARBA" id="ARBA00023004"/>
    </source>
</evidence>
<dbReference type="InterPro" id="IPR009010">
    <property type="entry name" value="Asp_de-COase-like_dom_sf"/>
</dbReference>
<dbReference type="InterPro" id="IPR041925">
    <property type="entry name" value="CT_Formate-Dh_H"/>
</dbReference>
<keyword evidence="5" id="KW-0500">Molybdenum</keyword>
<dbReference type="InterPro" id="IPR001041">
    <property type="entry name" value="2Fe-2S_ferredoxin-type"/>
</dbReference>
<dbReference type="InterPro" id="IPR036010">
    <property type="entry name" value="2Fe-2S_ferredoxin-like_sf"/>
</dbReference>
<dbReference type="Gene3D" id="2.40.40.20">
    <property type="match status" value="1"/>
</dbReference>
<dbReference type="GO" id="GO:0015942">
    <property type="term" value="P:formate metabolic process"/>
    <property type="evidence" value="ECO:0007669"/>
    <property type="project" value="InterPro"/>
</dbReference>
<dbReference type="InterPro" id="IPR027467">
    <property type="entry name" value="MopterinOxRdtase_cofactor_BS"/>
</dbReference>
<dbReference type="PROSITE" id="PS51669">
    <property type="entry name" value="4FE4S_MOW_BIS_MGD"/>
    <property type="match status" value="1"/>
</dbReference>
<dbReference type="InterPro" id="IPR023753">
    <property type="entry name" value="FAD/NAD-binding_dom"/>
</dbReference>
<evidence type="ECO:0000259" key="12">
    <source>
        <dbReference type="PROSITE" id="PS51379"/>
    </source>
</evidence>
<dbReference type="PROSITE" id="PS00198">
    <property type="entry name" value="4FE4S_FER_1"/>
    <property type="match status" value="1"/>
</dbReference>
<dbReference type="Pfam" id="PF07992">
    <property type="entry name" value="Pyr_redox_2"/>
    <property type="match status" value="1"/>
</dbReference>
<proteinExistence type="inferred from homology"/>
<evidence type="ECO:0000256" key="10">
    <source>
        <dbReference type="ARBA" id="ARBA00023075"/>
    </source>
</evidence>
<dbReference type="EMBL" id="SWCJ01000016">
    <property type="protein sequence ID" value="TKB51930.1"/>
    <property type="molecule type" value="Genomic_DNA"/>
</dbReference>
<keyword evidence="8" id="KW-0408">Iron</keyword>
<dbReference type="Gene3D" id="2.20.25.90">
    <property type="entry name" value="ADC-like domains"/>
    <property type="match status" value="1"/>
</dbReference>
<evidence type="ECO:0000256" key="7">
    <source>
        <dbReference type="ARBA" id="ARBA00022737"/>
    </source>
</evidence>
<evidence type="ECO:0000256" key="2">
    <source>
        <dbReference type="ARBA" id="ARBA00007023"/>
    </source>
</evidence>
<dbReference type="Gene3D" id="3.40.50.740">
    <property type="match status" value="1"/>
</dbReference>
<dbReference type="InterPro" id="IPR006656">
    <property type="entry name" value="Mopterin_OxRdtase"/>
</dbReference>
<comment type="cofactor">
    <cofactor evidence="1">
        <name>Mo-bis(molybdopterin guanine dinucleotide)</name>
        <dbReference type="ChEBI" id="CHEBI:60539"/>
    </cofactor>
</comment>
<keyword evidence="10" id="KW-0830">Ubiquinone</keyword>
<dbReference type="NCBIfam" id="TIGR01591">
    <property type="entry name" value="Fdh-alpha"/>
    <property type="match status" value="1"/>
</dbReference>
<dbReference type="PANTHER" id="PTHR43742:SF2">
    <property type="entry name" value="ASSIMILATORY NITRATE REDUCTASE CATALYTIC SUBUNIT"/>
    <property type="match status" value="1"/>
</dbReference>
<evidence type="ECO:0000256" key="4">
    <source>
        <dbReference type="ARBA" id="ARBA00022485"/>
    </source>
</evidence>
<protein>
    <submittedName>
        <fullName evidence="14">Formate dehydrogenase subunit alpha</fullName>
    </submittedName>
</protein>
<dbReference type="SMART" id="SM00926">
    <property type="entry name" value="Molybdop_Fe4S4"/>
    <property type="match status" value="1"/>
</dbReference>
<keyword evidence="4" id="KW-0004">4Fe-4S</keyword>
<evidence type="ECO:0000313" key="15">
    <source>
        <dbReference type="Proteomes" id="UP000305675"/>
    </source>
</evidence>
<dbReference type="PRINTS" id="PR00419">
    <property type="entry name" value="ADXRDTASE"/>
</dbReference>
<feature type="domain" description="4Fe-4S ferredoxin-type" evidence="12">
    <location>
        <begin position="645"/>
        <end position="674"/>
    </location>
</feature>
<dbReference type="CDD" id="cd02790">
    <property type="entry name" value="MopB_CT_Formate-Dh_H"/>
    <property type="match status" value="1"/>
</dbReference>
<dbReference type="CDD" id="cd02753">
    <property type="entry name" value="MopB_Formate-Dh-H"/>
    <property type="match status" value="1"/>
</dbReference>
<dbReference type="InterPro" id="IPR006963">
    <property type="entry name" value="Mopterin_OxRdtase_4Fe-4S_dom"/>
</dbReference>
<evidence type="ECO:0000256" key="6">
    <source>
        <dbReference type="ARBA" id="ARBA00022723"/>
    </source>
</evidence>
<dbReference type="InterPro" id="IPR050612">
    <property type="entry name" value="Prok_Mopterin_Oxidored"/>
</dbReference>
<sequence length="1367" mass="149684">MIINGQRQEVLSNQRLIDVLRVQGVAVPALCADNHSQQRGPCDLCVVEINGKLERSCEVRLTKAVEVVTESEAITARRRQALTKLMEHHAGDCEAPCKQACPAKVDVQGYLYHIAQGDFAEAMEVVKQQLPMPLSIGRVCPAFCEAECRRSLVDEPLAIRQLKRHAADEQMLMNEEPPLAPIKRKTGKRVAIIGGGPGGLSTGYHLTHAGVEVDLFEAMPAAGGWLRYGIPEYRLPKKVLDREIELMCRAGMSIHTDMRLGRDVQLAQLQEDYDAVCLALGAQNAVDMPYPGSDLKGMILGVDYLRDFTLGRPVAIGNKVAVVGGGNTAVDCARTAKRQGADVTIIYRRTKADMPAEEYEILEAEHEGIEFMMLSVPVENQADDKGRVCKVKVERLAMGEPDDSGRRRPVPTGEFQWHEFDTVIPAVSQKPNLDGLPEDAIPLTRWSTADVDPLTLHTGVGNLFAIGDFRLGPATAVEAIGDASRCAKSILQYFKQGQFKVDPVAYNARKAASLKQVEERYFDHIPEKKRAVMPELALHDRLTSFKEVELGFDASDILEEAARCLSCGCQKSEDCLLRDCATEYKIEVTDAPQRQYKIDESTPFIRLDPNRCTSCGLCVEACHQAGHDILNFPGGDTNERVQVRDGIELNKSQCAQCGNCIQACPVGAITAKTQHQHGFKPEYRKVNTVCTYCGVGCGITLHVDDEHNKVMKVTGVEGSPVNDGMLCVKGRFGFDFINSPERLTQPLIRVDGELQPASWGEAIDLIASRMLALKQKHGGGSIAALSSAKTTNEDNYVLQKFIRSVVGSNHVDHCARLCHASTVSGLGKALGSGAMTNDIDSIKDSDLILIIGSDTSSAHPIIASKIKQVVATGKARLVVIDPRRIDMVSHAALHLRQRPGTDVMLLNAIMQQILVNGWEDEGYIRRRTTGFAELKAELMRADYALDNAAAVTGVPAHQILELAQLIGTAHHTAVYYAMGITQHTTGTDNVHALANLQLMCGNIGVTGGGINPLRGQSNVQGACDMGALPTYFPGYQKLSDPEMVAKFERHWQCELPKHKGLALTEMIGAMIERELKCLYVMGENPVLSDPDQAHVIKALESLDFLVVQDIFLTETAQLADVVLPAYSFAEKIGHFTNTERRVQRLRPAVIAPGQARRDWSIIQSLAQAMGAEWRYLDECDITAEICEVTPSYAGLTWDRLSNQGLHWPCPDTDHPGTPVLHRFRFAGMAQAKFKATPFRAAAELPCDEYPLILTTGRDLAQFHTGTMTRKTPGLEALAGPKVAISVDDAIRLGVNNSQRIRVITRRGQVEAPAFITKKMQPGVVFMPFHFAEAAANVLTNPALDPEAKIPEYKVCAVKLEVVEPATA</sequence>
<dbReference type="SUPFAM" id="SSF54862">
    <property type="entry name" value="4Fe-4S ferredoxins"/>
    <property type="match status" value="1"/>
</dbReference>
<feature type="domain" description="2Fe-2S ferredoxin-type" evidence="11">
    <location>
        <begin position="1"/>
        <end position="73"/>
    </location>
</feature>
<dbReference type="InterPro" id="IPR036188">
    <property type="entry name" value="FAD/NAD-bd_sf"/>
</dbReference>
<feature type="domain" description="4Fe-4S Mo/W bis-MGD-type" evidence="13">
    <location>
        <begin position="683"/>
        <end position="741"/>
    </location>
</feature>
<feature type="domain" description="4Fe-4S ferredoxin-type" evidence="12">
    <location>
        <begin position="603"/>
        <end position="632"/>
    </location>
</feature>
<name>A0A4U1BKZ5_9GAMM</name>
<dbReference type="FunFam" id="2.20.25.90:FF:000001">
    <property type="entry name" value="Formate dehydrogenase subunit alpha"/>
    <property type="match status" value="1"/>
</dbReference>
<keyword evidence="7" id="KW-0677">Repeat</keyword>
<dbReference type="Pfam" id="PF01568">
    <property type="entry name" value="Molydop_binding"/>
    <property type="match status" value="1"/>
</dbReference>
<dbReference type="Gene3D" id="3.30.70.20">
    <property type="match status" value="1"/>
</dbReference>
<comment type="similarity">
    <text evidence="3">Belongs to the prokaryotic molybdopterin-containing oxidoreductase family.</text>
</comment>
<dbReference type="Pfam" id="PF00384">
    <property type="entry name" value="Molybdopterin"/>
    <property type="match status" value="1"/>
</dbReference>
<evidence type="ECO:0000256" key="3">
    <source>
        <dbReference type="ARBA" id="ARBA00010312"/>
    </source>
</evidence>
<dbReference type="SUPFAM" id="SSF51971">
    <property type="entry name" value="Nucleotide-binding domain"/>
    <property type="match status" value="1"/>
</dbReference>
<dbReference type="Gene3D" id="1.10.1060.10">
    <property type="entry name" value="Alpha-helical ferredoxin"/>
    <property type="match status" value="1"/>
</dbReference>
<dbReference type="Pfam" id="PF00037">
    <property type="entry name" value="Fer4"/>
    <property type="match status" value="1"/>
</dbReference>
<keyword evidence="15" id="KW-1185">Reference proteome</keyword>
<dbReference type="Gene3D" id="3.40.228.10">
    <property type="entry name" value="Dimethylsulfoxide Reductase, domain 2"/>
    <property type="match status" value="1"/>
</dbReference>
<dbReference type="Pfam" id="PF13510">
    <property type="entry name" value="Fer2_4"/>
    <property type="match status" value="1"/>
</dbReference>
<dbReference type="PANTHER" id="PTHR43742">
    <property type="entry name" value="TRIMETHYLAMINE-N-OXIDE REDUCTASE"/>
    <property type="match status" value="1"/>
</dbReference>
<keyword evidence="6" id="KW-0479">Metal-binding</keyword>
<dbReference type="PROSITE" id="PS51379">
    <property type="entry name" value="4FE4S_FER_2"/>
    <property type="match status" value="2"/>
</dbReference>
<evidence type="ECO:0000259" key="11">
    <source>
        <dbReference type="PROSITE" id="PS51085"/>
    </source>
</evidence>
<dbReference type="InterPro" id="IPR017900">
    <property type="entry name" value="4Fe4S_Fe_S_CS"/>
</dbReference>
<dbReference type="GO" id="GO:0043546">
    <property type="term" value="F:molybdopterin cofactor binding"/>
    <property type="evidence" value="ECO:0007669"/>
    <property type="project" value="InterPro"/>
</dbReference>
<dbReference type="SUPFAM" id="SSF46548">
    <property type="entry name" value="alpha-helical ferredoxin"/>
    <property type="match status" value="1"/>
</dbReference>
<keyword evidence="9" id="KW-0411">Iron-sulfur</keyword>
<dbReference type="InterPro" id="IPR017896">
    <property type="entry name" value="4Fe4S_Fe-S-bd"/>
</dbReference>
<dbReference type="GO" id="GO:0046872">
    <property type="term" value="F:metal ion binding"/>
    <property type="evidence" value="ECO:0007669"/>
    <property type="project" value="UniProtKB-KW"/>
</dbReference>
<dbReference type="FunFam" id="3.30.70.20:FF:000035">
    <property type="entry name" value="Iron hydrogenase 1"/>
    <property type="match status" value="1"/>
</dbReference>
<dbReference type="SUPFAM" id="SSF53706">
    <property type="entry name" value="Formate dehydrogenase/DMSO reductase, domains 1-3"/>
    <property type="match status" value="1"/>
</dbReference>
<dbReference type="InterPro" id="IPR006478">
    <property type="entry name" value="Formate_DH_asu"/>
</dbReference>
<dbReference type="SUPFAM" id="SSF50692">
    <property type="entry name" value="ADC-like"/>
    <property type="match status" value="1"/>
</dbReference>
<dbReference type="Pfam" id="PF04879">
    <property type="entry name" value="Molybdop_Fe4S4"/>
    <property type="match status" value="1"/>
</dbReference>
<evidence type="ECO:0000256" key="5">
    <source>
        <dbReference type="ARBA" id="ARBA00022505"/>
    </source>
</evidence>
<evidence type="ECO:0000256" key="1">
    <source>
        <dbReference type="ARBA" id="ARBA00001942"/>
    </source>
</evidence>
<dbReference type="Gene3D" id="3.50.50.60">
    <property type="entry name" value="FAD/NAD(P)-binding domain"/>
    <property type="match status" value="2"/>
</dbReference>
<evidence type="ECO:0000256" key="9">
    <source>
        <dbReference type="ARBA" id="ARBA00023014"/>
    </source>
</evidence>
<dbReference type="Pfam" id="PF14691">
    <property type="entry name" value="Fer4_20"/>
    <property type="match status" value="1"/>
</dbReference>
<dbReference type="InterPro" id="IPR028261">
    <property type="entry name" value="DPD_II"/>
</dbReference>
<evidence type="ECO:0000259" key="13">
    <source>
        <dbReference type="PROSITE" id="PS51669"/>
    </source>
</evidence>